<dbReference type="GO" id="GO:0012505">
    <property type="term" value="C:endomembrane system"/>
    <property type="evidence" value="ECO:0007669"/>
    <property type="project" value="UniProtKB-SubCell"/>
</dbReference>
<evidence type="ECO:0000313" key="14">
    <source>
        <dbReference type="Proteomes" id="UP001195483"/>
    </source>
</evidence>
<dbReference type="InterPro" id="IPR036034">
    <property type="entry name" value="PDZ_sf"/>
</dbReference>
<dbReference type="GO" id="GO:0016020">
    <property type="term" value="C:membrane"/>
    <property type="evidence" value="ECO:0007669"/>
    <property type="project" value="InterPro"/>
</dbReference>
<evidence type="ECO:0000256" key="6">
    <source>
        <dbReference type="ARBA" id="ARBA00022692"/>
    </source>
</evidence>
<dbReference type="Pfam" id="PF02163">
    <property type="entry name" value="Peptidase_M50"/>
    <property type="match status" value="1"/>
</dbReference>
<evidence type="ECO:0000256" key="10">
    <source>
        <dbReference type="ARBA" id="ARBA00045828"/>
    </source>
</evidence>
<evidence type="ECO:0000313" key="13">
    <source>
        <dbReference type="EMBL" id="KAK3577457.1"/>
    </source>
</evidence>
<dbReference type="SUPFAM" id="SSF50156">
    <property type="entry name" value="PDZ domain-like"/>
    <property type="match status" value="1"/>
</dbReference>
<organism evidence="13 14">
    <name type="scientific">Potamilus streckersoni</name>
    <dbReference type="NCBI Taxonomy" id="2493646"/>
    <lineage>
        <taxon>Eukaryota</taxon>
        <taxon>Metazoa</taxon>
        <taxon>Spiralia</taxon>
        <taxon>Lophotrochozoa</taxon>
        <taxon>Mollusca</taxon>
        <taxon>Bivalvia</taxon>
        <taxon>Autobranchia</taxon>
        <taxon>Heteroconchia</taxon>
        <taxon>Palaeoheterodonta</taxon>
        <taxon>Unionida</taxon>
        <taxon>Unionoidea</taxon>
        <taxon>Unionidae</taxon>
        <taxon>Ambleminae</taxon>
        <taxon>Lampsilini</taxon>
        <taxon>Potamilus</taxon>
    </lineage>
</organism>
<reference evidence="13" key="3">
    <citation type="submission" date="2023-05" db="EMBL/GenBank/DDBJ databases">
        <authorList>
            <person name="Smith C.H."/>
        </authorList>
    </citation>
    <scope>NUCLEOTIDE SEQUENCE</scope>
    <source>
        <strain evidence="13">CHS0354</strain>
        <tissue evidence="13">Mantle</tissue>
    </source>
</reference>
<dbReference type="InterPro" id="IPR001193">
    <property type="entry name" value="MBTPS2"/>
</dbReference>
<proteinExistence type="inferred from homology"/>
<evidence type="ECO:0000256" key="11">
    <source>
        <dbReference type="SAM" id="Phobius"/>
    </source>
</evidence>
<dbReference type="PANTHER" id="PTHR13325:SF3">
    <property type="entry name" value="MEMBRANE-BOUND TRANSCRIPTION FACTOR SITE-2 PROTEASE"/>
    <property type="match status" value="1"/>
</dbReference>
<keyword evidence="8 11" id="KW-0472">Membrane</keyword>
<comment type="similarity">
    <text evidence="3">Belongs to the peptidase M50A family.</text>
</comment>
<dbReference type="Proteomes" id="UP001195483">
    <property type="component" value="Unassembled WGS sequence"/>
</dbReference>
<protein>
    <recommendedName>
        <fullName evidence="5">Membrane-bound transcription factor site-2 protease</fullName>
        <ecNumber evidence="4">3.4.24.85</ecNumber>
    </recommendedName>
    <alternativeName>
        <fullName evidence="9">Endopeptidase S2P</fullName>
    </alternativeName>
</protein>
<dbReference type="CDD" id="cd06775">
    <property type="entry name" value="cpPDZ_MBTPS2-like"/>
    <property type="match status" value="1"/>
</dbReference>
<dbReference type="AlphaFoldDB" id="A0AAE0VHV6"/>
<feature type="transmembrane region" description="Helical" evidence="11">
    <location>
        <begin position="156"/>
        <end position="174"/>
    </location>
</feature>
<dbReference type="GO" id="GO:0005737">
    <property type="term" value="C:cytoplasm"/>
    <property type="evidence" value="ECO:0007669"/>
    <property type="project" value="TreeGrafter"/>
</dbReference>
<feature type="transmembrane region" description="Helical" evidence="11">
    <location>
        <begin position="472"/>
        <end position="498"/>
    </location>
</feature>
<evidence type="ECO:0000259" key="12">
    <source>
        <dbReference type="Pfam" id="PF02163"/>
    </source>
</evidence>
<reference evidence="13" key="2">
    <citation type="journal article" date="2021" name="Genome Biol. Evol.">
        <title>Developing a high-quality reference genome for a parasitic bivalve with doubly uniparental inheritance (Bivalvia: Unionida).</title>
        <authorList>
            <person name="Smith C.H."/>
        </authorList>
    </citation>
    <scope>NUCLEOTIDE SEQUENCE</scope>
    <source>
        <strain evidence="13">CHS0354</strain>
        <tissue evidence="13">Mantle</tissue>
    </source>
</reference>
<keyword evidence="6 11" id="KW-0812">Transmembrane</keyword>
<evidence type="ECO:0000256" key="5">
    <source>
        <dbReference type="ARBA" id="ARBA00014400"/>
    </source>
</evidence>
<dbReference type="EMBL" id="JAEAOA010001910">
    <property type="protein sequence ID" value="KAK3577457.1"/>
    <property type="molecule type" value="Genomic_DNA"/>
</dbReference>
<dbReference type="EC" id="3.4.24.85" evidence="4"/>
<feature type="domain" description="Peptidase M50" evidence="12">
    <location>
        <begin position="130"/>
        <end position="481"/>
    </location>
</feature>
<feature type="transmembrane region" description="Helical" evidence="11">
    <location>
        <begin position="127"/>
        <end position="144"/>
    </location>
</feature>
<feature type="transmembrane region" description="Helical" evidence="11">
    <location>
        <begin position="75"/>
        <end position="99"/>
    </location>
</feature>
<evidence type="ECO:0000256" key="2">
    <source>
        <dbReference type="ARBA" id="ARBA00004127"/>
    </source>
</evidence>
<dbReference type="PRINTS" id="PR01000">
    <property type="entry name" value="SREBPS2PTASE"/>
</dbReference>
<evidence type="ECO:0000256" key="7">
    <source>
        <dbReference type="ARBA" id="ARBA00022989"/>
    </source>
</evidence>
<dbReference type="PANTHER" id="PTHR13325">
    <property type="entry name" value="PROTEASE M50 MEMBRANE-BOUND TRANSCRIPTION FACTOR SITE 2 PROTEASE"/>
    <property type="match status" value="1"/>
</dbReference>
<gene>
    <name evidence="13" type="ORF">CHS0354_032308</name>
</gene>
<feature type="transmembrane region" description="Helical" evidence="11">
    <location>
        <begin position="194"/>
        <end position="215"/>
    </location>
</feature>
<comment type="subcellular location">
    <subcellularLocation>
        <location evidence="2">Endomembrane system</location>
        <topology evidence="2">Multi-pass membrane protein</topology>
    </subcellularLocation>
</comment>
<keyword evidence="7 11" id="KW-1133">Transmembrane helix</keyword>
<evidence type="ECO:0000256" key="4">
    <source>
        <dbReference type="ARBA" id="ARBA00012347"/>
    </source>
</evidence>
<feature type="transmembrane region" description="Helical" evidence="11">
    <location>
        <begin position="6"/>
        <end position="24"/>
    </location>
</feature>
<dbReference type="GO" id="GO:1905897">
    <property type="term" value="P:regulation of response to endoplasmic reticulum stress"/>
    <property type="evidence" value="ECO:0007669"/>
    <property type="project" value="TreeGrafter"/>
</dbReference>
<dbReference type="GO" id="GO:0031293">
    <property type="term" value="P:membrane protein intracellular domain proteolysis"/>
    <property type="evidence" value="ECO:0007669"/>
    <property type="project" value="TreeGrafter"/>
</dbReference>
<comment type="catalytic activity">
    <reaction evidence="1">
        <text>Cleaves several transcription factors that are type-2 transmembrane proteins within membrane-spanning domains. Known substrates include sterol regulatory element-binding protein (SREBP) -1, SREBP-2 and forms of the transcriptional activator ATF6. SREBP-2 is cleaved at the site 477-DRSRILL-|-CVLTFLCLSFNPLTSLLQWGGA-505. The residues Asn-Pro, 11 residues distal to the site of cleavage in the membrane-spanning domain, are important for cleavage by S2P endopeptidase. Replacement of either of these residues does not prevent cleavage, but there is no cleavage if both of these residues are replaced.</text>
        <dbReference type="EC" id="3.4.24.85"/>
    </reaction>
</comment>
<dbReference type="InterPro" id="IPR008915">
    <property type="entry name" value="Peptidase_M50"/>
</dbReference>
<comment type="function">
    <text evidence="10">Zinc metalloprotease that mediates intramembrane proteolysis of proteins such as ATF6, ATF6B, SREBF1/SREBP1 and SREBF2/SREBP2. Catalyzes the second step in the proteolytic activation of the sterol regulatory element-binding proteins (SREBPs) SREBF1/SREBP1 and SREBF2/SREBP2: cleaves SREBPs within the first transmembrane segment, thereby releasing the N-terminal segment with a portion of the transmembrane segment attached. Mature N-terminal SREBP fragments shuttle to the nucleus and activate gene transcription. Also mediates the second step in the proteolytic activation of the cyclic AMP-dependent transcription factor ATF-6 (ATF6 and ATF6B). Involved in intramembrane proteolysis during bone formation. In astrocytes and osteoblasts, upon DNA damage and ER stress, mediates the second step of the regulated intramembrane proteolytic activation of the transcription factor CREB3L1, leading to the inhibition of cell-cycle progression.</text>
</comment>
<evidence type="ECO:0000256" key="9">
    <source>
        <dbReference type="ARBA" id="ARBA00032658"/>
    </source>
</evidence>
<comment type="caution">
    <text evidence="13">The sequence shown here is derived from an EMBL/GenBank/DDBJ whole genome shotgun (WGS) entry which is preliminary data.</text>
</comment>
<keyword evidence="14" id="KW-1185">Reference proteome</keyword>
<dbReference type="GO" id="GO:0004222">
    <property type="term" value="F:metalloendopeptidase activity"/>
    <property type="evidence" value="ECO:0007669"/>
    <property type="project" value="InterPro"/>
</dbReference>
<evidence type="ECO:0000256" key="8">
    <source>
        <dbReference type="ARBA" id="ARBA00023136"/>
    </source>
</evidence>
<accession>A0AAE0VHV6</accession>
<reference evidence="13" key="1">
    <citation type="journal article" date="2021" name="Genome Biol. Evol.">
        <title>A High-Quality Reference Genome for a Parasitic Bivalve with Doubly Uniparental Inheritance (Bivalvia: Unionida).</title>
        <authorList>
            <person name="Smith C.H."/>
        </authorList>
    </citation>
    <scope>NUCLEOTIDE SEQUENCE</scope>
    <source>
        <strain evidence="13">CHS0354</strain>
    </source>
</reference>
<evidence type="ECO:0000256" key="1">
    <source>
        <dbReference type="ARBA" id="ARBA00001350"/>
    </source>
</evidence>
<name>A0AAE0VHV6_9BIVA</name>
<sequence>MLRTTWIALILGFWSALYLLDAFLKTQRWSSRTYIKFLDRTGFSVSICQSRWYCTVFNRTFVRLAQWKPRFLKTWFTCGVVFGLIAMLLSMIILSLMVYNTLFNRQAIDQQVLTPVMPGVNLPASQVSYYMLTLLVCGILHEVGHAVAAVREQVRVNGFGIFLLLLYPGAYVDLSTEHLQIISPLRQLRIYCAGVWHNFIIVLFGILVLFVYPWLLGPFYTTGSGVVIMSVTENSAVSGPRGLAVGDPITSVSGCEISSVDDWNACITRSMREQSFGYCMAVELIKDIDTSTKSKTNSYTNISKQAQQAKDDIDCCNISSSTHLCFMYHVKTSPDNKLACLPARTTTDRPMCKLQSDCYSPKMEMACVYPAVDNQTKLLKVVHGYRPPLLFLGHPLDLHYSVVLSNYVPNSLLVPLHLPHVIETFCKYLISLSGALVILNVVPCYALDGQWICHCFVEFSLRSTITDPEIRGLIYSVILLFGTFLLAANVIMAMWMLFTG</sequence>
<evidence type="ECO:0000256" key="3">
    <source>
        <dbReference type="ARBA" id="ARBA00009989"/>
    </source>
</evidence>